<keyword evidence="2" id="KW-1185">Reference proteome</keyword>
<dbReference type="KEGG" id="simp:C6571_17175"/>
<dbReference type="EMBL" id="CP027669">
    <property type="protein sequence ID" value="AVO42797.1"/>
    <property type="molecule type" value="Genomic_DNA"/>
</dbReference>
<evidence type="ECO:0000313" key="1">
    <source>
        <dbReference type="EMBL" id="AVO42797.1"/>
    </source>
</evidence>
<name>A0A2S0N454_9BURK</name>
<sequence>MATKKFPNAPKHPERVCWGCDLYCPTKDMRCGNGSDRTPHPAELFGEDWAEWAVEEAAVETRFSP</sequence>
<dbReference type="Pfam" id="PF11278">
    <property type="entry name" value="DUF3079"/>
    <property type="match status" value="1"/>
</dbReference>
<dbReference type="AlphaFoldDB" id="A0A2S0N454"/>
<evidence type="ECO:0000313" key="2">
    <source>
        <dbReference type="Proteomes" id="UP000239326"/>
    </source>
</evidence>
<dbReference type="RefSeq" id="WP_106447772.1">
    <property type="nucleotide sequence ID" value="NZ_CP027669.1"/>
</dbReference>
<protein>
    <submittedName>
        <fullName evidence="1">DUF3079 domain-containing protein</fullName>
    </submittedName>
</protein>
<dbReference type="Proteomes" id="UP000239326">
    <property type="component" value="Chromosome"/>
</dbReference>
<organism evidence="1 2">
    <name type="scientific">Simplicispira suum</name>
    <dbReference type="NCBI Taxonomy" id="2109915"/>
    <lineage>
        <taxon>Bacteria</taxon>
        <taxon>Pseudomonadati</taxon>
        <taxon>Pseudomonadota</taxon>
        <taxon>Betaproteobacteria</taxon>
        <taxon>Burkholderiales</taxon>
        <taxon>Comamonadaceae</taxon>
        <taxon>Simplicispira</taxon>
    </lineage>
</organism>
<dbReference type="InterPro" id="IPR021430">
    <property type="entry name" value="DUF3079"/>
</dbReference>
<proteinExistence type="predicted"/>
<dbReference type="OrthoDB" id="6992469at2"/>
<reference evidence="1 2" key="1">
    <citation type="submission" date="2018-03" db="EMBL/GenBank/DDBJ databases">
        <title>Genome sequencing of Simplicispira sp.</title>
        <authorList>
            <person name="Kim S.-J."/>
            <person name="Heo J."/>
            <person name="Kwon S.-W."/>
        </authorList>
    </citation>
    <scope>NUCLEOTIDE SEQUENCE [LARGE SCALE GENOMIC DNA]</scope>
    <source>
        <strain evidence="1 2">SC1-8</strain>
    </source>
</reference>
<accession>A0A2S0N454</accession>
<gene>
    <name evidence="1" type="ORF">C6571_17175</name>
</gene>